<dbReference type="PROSITE" id="PS51257">
    <property type="entry name" value="PROKAR_LIPOPROTEIN"/>
    <property type="match status" value="1"/>
</dbReference>
<dbReference type="GO" id="GO:0004553">
    <property type="term" value="F:hydrolase activity, hydrolyzing O-glycosyl compounds"/>
    <property type="evidence" value="ECO:0007669"/>
    <property type="project" value="InterPro"/>
</dbReference>
<evidence type="ECO:0000256" key="2">
    <source>
        <dbReference type="RuleBase" id="RU361185"/>
    </source>
</evidence>
<dbReference type="CDD" id="cd14752">
    <property type="entry name" value="GH31_N"/>
    <property type="match status" value="1"/>
</dbReference>
<protein>
    <submittedName>
        <fullName evidence="7">Glycoside hydrolase family 31 protein</fullName>
    </submittedName>
</protein>
<dbReference type="InterPro" id="IPR051816">
    <property type="entry name" value="Glycosyl_Hydrolase_31"/>
</dbReference>
<gene>
    <name evidence="7" type="ORF">ICJ84_06665</name>
</gene>
<dbReference type="Gene3D" id="2.60.40.1180">
    <property type="entry name" value="Golgi alpha-mannosidase II"/>
    <property type="match status" value="2"/>
</dbReference>
<organism evidence="7 8">
    <name type="scientific">Aestuariibaculum suncheonense</name>
    <dbReference type="NCBI Taxonomy" id="1028745"/>
    <lineage>
        <taxon>Bacteria</taxon>
        <taxon>Pseudomonadati</taxon>
        <taxon>Bacteroidota</taxon>
        <taxon>Flavobacteriia</taxon>
        <taxon>Flavobacteriales</taxon>
        <taxon>Flavobacteriaceae</taxon>
    </lineage>
</organism>
<name>A0A8J6UAQ2_9FLAO</name>
<dbReference type="InterPro" id="IPR048395">
    <property type="entry name" value="Glyco_hydro_31_C"/>
</dbReference>
<comment type="caution">
    <text evidence="7">The sequence shown here is derived from an EMBL/GenBank/DDBJ whole genome shotgun (WGS) entry which is preliminary data.</text>
</comment>
<evidence type="ECO:0000259" key="6">
    <source>
        <dbReference type="Pfam" id="PF21365"/>
    </source>
</evidence>
<dbReference type="Gene3D" id="2.60.40.1760">
    <property type="entry name" value="glycosyl hydrolase (family 31)"/>
    <property type="match status" value="1"/>
</dbReference>
<keyword evidence="8" id="KW-1185">Reference proteome</keyword>
<evidence type="ECO:0000313" key="7">
    <source>
        <dbReference type="EMBL" id="MBD0835110.1"/>
    </source>
</evidence>
<feature type="domain" description="Glycoside hydrolase family 31 N-terminal" evidence="4">
    <location>
        <begin position="38"/>
        <end position="197"/>
    </location>
</feature>
<evidence type="ECO:0000259" key="4">
    <source>
        <dbReference type="Pfam" id="PF13802"/>
    </source>
</evidence>
<dbReference type="CDD" id="cd06591">
    <property type="entry name" value="GH31_xylosidase_XylS"/>
    <property type="match status" value="1"/>
</dbReference>
<dbReference type="Pfam" id="PF01055">
    <property type="entry name" value="Glyco_hydro_31_2nd"/>
    <property type="match status" value="1"/>
</dbReference>
<feature type="domain" description="DUF5110" evidence="5">
    <location>
        <begin position="708"/>
        <end position="775"/>
    </location>
</feature>
<dbReference type="InterPro" id="IPR000322">
    <property type="entry name" value="Glyco_hydro_31_TIM"/>
</dbReference>
<dbReference type="RefSeq" id="WP_188215602.1">
    <property type="nucleotide sequence ID" value="NZ_BAABGH010000010.1"/>
</dbReference>
<sequence length="793" mass="91579">MSYLFKVGFLSLFLVSCSTKLYNKTDSGLKMIVDSIELEIQFLSPKIVRVLKYPKDSIVEKESLSVIKKPEKVKLDISESELFFIIKSSSLVVKVNKNSGNVDFFNVDDESLIKEVKDGNKFTPATDAGEFTFQVSQSFKLDPDEAIYGLGILQSDEISQRGKEVYMVQNNTQDFVPFFQSIKGYGIFWDNYSPTIFKDNSDGTKFTSEVGECIDYYFMFGGNADGVIAQMRDLTGQVPKFPLWTFGYWQSKERYKSQEETVDVVKQYRKLGVPLDGIIQDWQYWGDNYHWNAMEFLNSNFPMPQKFVDEIHNQKAKIIISVWSSFGPETKPYKEMKERDMLMDFATWPLSGIDSWPPDMKYPSGVVVYDPYNPEARDIYWKYLEKGLFSLGIDGWWMDSTEPDHLNIKPEDLDNKTYLGSFRKVRNAFPLMTVGGVYNHQRGKTSDKRVFILTRSAFAGQQRYASNTWTGDVVASWEALKNQVTSGLNFSMTGIPYWNTDIGGFFLWDFPNNINDPEYQELYTRWLQFGAFTPMMRSHGTDAPREIYQFGKKGEPIFDIIEKYINLRYQLLPYIYSISHMVTANQSSMTRPLIMDFASDINTHNIGNEYMFGSSILVTPVTDAMYTRFVTNKGDTTKIRDFSLIKSTDVYLPANTLWYDFWTNEKHIGGQTVKKDTPLDILPIYIKAGSIIPFGPKVQYAEEKLWNELELKVYEGESGTFTLYEDENDNYNYEKGAFSEIKITWNNSSRILSIGERKGGFNGMLIERKFLITLRDGTQKEINYKGDKIDVRF</sequence>
<dbReference type="InterPro" id="IPR011013">
    <property type="entry name" value="Gal_mutarotase_sf_dom"/>
</dbReference>
<dbReference type="PANTHER" id="PTHR43863">
    <property type="entry name" value="HYDROLASE, PUTATIVE (AFU_ORTHOLOGUE AFUA_1G03140)-RELATED"/>
    <property type="match status" value="1"/>
</dbReference>
<dbReference type="Pfam" id="PF21365">
    <property type="entry name" value="Glyco_hydro_31_3rd"/>
    <property type="match status" value="1"/>
</dbReference>
<evidence type="ECO:0000256" key="1">
    <source>
        <dbReference type="ARBA" id="ARBA00007806"/>
    </source>
</evidence>
<feature type="domain" description="Glycoside hydrolase family 31 TIM barrel" evidence="3">
    <location>
        <begin position="240"/>
        <end position="577"/>
    </location>
</feature>
<evidence type="ECO:0000313" key="8">
    <source>
        <dbReference type="Proteomes" id="UP000602057"/>
    </source>
</evidence>
<dbReference type="InterPro" id="IPR013780">
    <property type="entry name" value="Glyco_hydro_b"/>
</dbReference>
<comment type="similarity">
    <text evidence="1 2">Belongs to the glycosyl hydrolase 31 family.</text>
</comment>
<dbReference type="InterPro" id="IPR017853">
    <property type="entry name" value="GH"/>
</dbReference>
<dbReference type="Gene3D" id="3.20.20.80">
    <property type="entry name" value="Glycosidases"/>
    <property type="match status" value="1"/>
</dbReference>
<keyword evidence="2 7" id="KW-0378">Hydrolase</keyword>
<dbReference type="SUPFAM" id="SSF74650">
    <property type="entry name" value="Galactose mutarotase-like"/>
    <property type="match status" value="1"/>
</dbReference>
<dbReference type="SUPFAM" id="SSF51011">
    <property type="entry name" value="Glycosyl hydrolase domain"/>
    <property type="match status" value="1"/>
</dbReference>
<feature type="domain" description="Glycosyl hydrolase family 31 C-terminal" evidence="6">
    <location>
        <begin position="588"/>
        <end position="692"/>
    </location>
</feature>
<reference evidence="7" key="2">
    <citation type="submission" date="2020-09" db="EMBL/GenBank/DDBJ databases">
        <authorList>
            <person name="Wu Z."/>
        </authorList>
    </citation>
    <scope>NUCLEOTIDE SEQUENCE</scope>
    <source>
        <strain evidence="7">SC17</strain>
    </source>
</reference>
<evidence type="ECO:0000259" key="5">
    <source>
        <dbReference type="Pfam" id="PF17137"/>
    </source>
</evidence>
<dbReference type="SUPFAM" id="SSF51445">
    <property type="entry name" value="(Trans)glycosidases"/>
    <property type="match status" value="1"/>
</dbReference>
<dbReference type="AlphaFoldDB" id="A0A8J6UAQ2"/>
<dbReference type="GO" id="GO:0005975">
    <property type="term" value="P:carbohydrate metabolic process"/>
    <property type="evidence" value="ECO:0007669"/>
    <property type="project" value="InterPro"/>
</dbReference>
<dbReference type="EMBL" id="JACVXC010000002">
    <property type="protein sequence ID" value="MBD0835110.1"/>
    <property type="molecule type" value="Genomic_DNA"/>
</dbReference>
<evidence type="ECO:0000259" key="3">
    <source>
        <dbReference type="Pfam" id="PF01055"/>
    </source>
</evidence>
<dbReference type="InterPro" id="IPR025887">
    <property type="entry name" value="Glyco_hydro_31_N_dom"/>
</dbReference>
<accession>A0A8J6UAQ2</accession>
<reference evidence="7" key="1">
    <citation type="journal article" date="2013" name="Int. J. Syst. Evol. Microbiol.">
        <title>Aestuariibaculum suncheonense gen. nov., sp. nov., a marine bacterium of the family Flavobacteriaceae isolated from a tidal flat and emended descriptions of the genera Gaetbulibacter and Tamlana.</title>
        <authorList>
            <person name="Jeong S.H."/>
            <person name="Park M.S."/>
            <person name="Jin H.M."/>
            <person name="Lee K."/>
            <person name="Park W."/>
            <person name="Jeon C.O."/>
        </authorList>
    </citation>
    <scope>NUCLEOTIDE SEQUENCE</scope>
    <source>
        <strain evidence="7">SC17</strain>
    </source>
</reference>
<keyword evidence="2" id="KW-0326">Glycosidase</keyword>
<dbReference type="Proteomes" id="UP000602057">
    <property type="component" value="Unassembled WGS sequence"/>
</dbReference>
<dbReference type="Pfam" id="PF17137">
    <property type="entry name" value="DUF5110"/>
    <property type="match status" value="1"/>
</dbReference>
<proteinExistence type="inferred from homology"/>
<dbReference type="PANTHER" id="PTHR43863:SF2">
    <property type="entry name" value="MALTASE-GLUCOAMYLASE"/>
    <property type="match status" value="1"/>
</dbReference>
<dbReference type="InterPro" id="IPR033403">
    <property type="entry name" value="DUF5110"/>
</dbReference>
<dbReference type="Pfam" id="PF13802">
    <property type="entry name" value="Gal_mutarotas_2"/>
    <property type="match status" value="1"/>
</dbReference>
<dbReference type="GO" id="GO:0030246">
    <property type="term" value="F:carbohydrate binding"/>
    <property type="evidence" value="ECO:0007669"/>
    <property type="project" value="InterPro"/>
</dbReference>